<evidence type="ECO:0000256" key="10">
    <source>
        <dbReference type="ARBA" id="ARBA00022984"/>
    </source>
</evidence>
<dbReference type="GO" id="GO:0051301">
    <property type="term" value="P:cell division"/>
    <property type="evidence" value="ECO:0007669"/>
    <property type="project" value="UniProtKB-KW"/>
</dbReference>
<dbReference type="Pfam" id="PF08245">
    <property type="entry name" value="Mur_ligase_M"/>
    <property type="match status" value="1"/>
</dbReference>
<keyword evidence="4 14" id="KW-0963">Cytoplasm</keyword>
<evidence type="ECO:0000256" key="5">
    <source>
        <dbReference type="ARBA" id="ARBA00022598"/>
    </source>
</evidence>
<comment type="catalytic activity">
    <reaction evidence="13 14">
        <text>UDP-N-acetyl-alpha-D-muramate + L-alanine + ATP = UDP-N-acetyl-alpha-D-muramoyl-L-alanine + ADP + phosphate + H(+)</text>
        <dbReference type="Rhea" id="RHEA:23372"/>
        <dbReference type="ChEBI" id="CHEBI:15378"/>
        <dbReference type="ChEBI" id="CHEBI:30616"/>
        <dbReference type="ChEBI" id="CHEBI:43474"/>
        <dbReference type="ChEBI" id="CHEBI:57972"/>
        <dbReference type="ChEBI" id="CHEBI:70757"/>
        <dbReference type="ChEBI" id="CHEBI:83898"/>
        <dbReference type="ChEBI" id="CHEBI:456216"/>
        <dbReference type="EC" id="6.3.2.8"/>
    </reaction>
</comment>
<dbReference type="PROSITE" id="PS01011">
    <property type="entry name" value="FOLYLPOLYGLU_SYNT_1"/>
    <property type="match status" value="1"/>
</dbReference>
<dbReference type="InterPro" id="IPR050061">
    <property type="entry name" value="MurCDEF_pg_biosynth"/>
</dbReference>
<protein>
    <recommendedName>
        <fullName evidence="3 14">UDP-N-acetylmuramate--L-alanine ligase</fullName>
        <ecNumber evidence="3 14">6.3.2.8</ecNumber>
    </recommendedName>
    <alternativeName>
        <fullName evidence="14">UDP-N-acetylmuramoyl-L-alanine synthetase</fullName>
    </alternativeName>
</protein>
<dbReference type="EMBL" id="MGFE01000020">
    <property type="protein sequence ID" value="OGL98465.1"/>
    <property type="molecule type" value="Genomic_DNA"/>
</dbReference>
<dbReference type="Gene3D" id="3.40.50.720">
    <property type="entry name" value="NAD(P)-binding Rossmann-like Domain"/>
    <property type="match status" value="1"/>
</dbReference>
<comment type="function">
    <text evidence="14">Cell wall formation.</text>
</comment>
<evidence type="ECO:0000259" key="16">
    <source>
        <dbReference type="Pfam" id="PF02875"/>
    </source>
</evidence>
<dbReference type="GO" id="GO:0008360">
    <property type="term" value="P:regulation of cell shape"/>
    <property type="evidence" value="ECO:0007669"/>
    <property type="project" value="UniProtKB-KW"/>
</dbReference>
<comment type="similarity">
    <text evidence="14">Belongs to the MurCDEF family.</text>
</comment>
<dbReference type="InterPro" id="IPR005758">
    <property type="entry name" value="UDP-N-AcMur_Ala_ligase_MurC"/>
</dbReference>
<evidence type="ECO:0000256" key="8">
    <source>
        <dbReference type="ARBA" id="ARBA00022840"/>
    </source>
</evidence>
<dbReference type="UniPathway" id="UPA00219"/>
<sequence length="429" mass="46623">MLEGIHAIHFIGTGGIGISAAAKWCIAKGKNVSGSDLRSSPVTDELSRRGMDFRSGHASSNVPEGAQLVVCSPAVLETNVERVRATELGIPQWTYPEFLGALSKEFSTIVISGTNGKSTTTAMLGLILEAAGYDPTVIVGSLVPSFELGNLRVGSGRFLVVEGCEYRAHMLHLNPEMIVLTNIEEDHLDFYRDLDHIRDTFQTFVDKLKGKGLAVWNMNDPESRKLNVDRGVAYGFGVDAEYDGDKIGLKLKIPGRFNVMNALAATAAAMELGVSLETCKRVLAEFTGIWRRFERVGSWHGTDVISDYGHHPTAIRGTVEAAREMFPGRRIVLCFQPHQHSRTKELFVDFADALKTADVVVIPEIYAVAGRMEGDDISSKDLAAKVPGAHYAANLAEAESILRDIVKTDDVLIVQGAGDVDDLARKLAV</sequence>
<dbReference type="Pfam" id="PF01225">
    <property type="entry name" value="Mur_ligase"/>
    <property type="match status" value="1"/>
</dbReference>
<evidence type="ECO:0000256" key="14">
    <source>
        <dbReference type="HAMAP-Rule" id="MF_00046"/>
    </source>
</evidence>
<keyword evidence="12 14" id="KW-0961">Cell wall biogenesis/degradation</keyword>
<dbReference type="SUPFAM" id="SSF51984">
    <property type="entry name" value="MurCD N-terminal domain"/>
    <property type="match status" value="1"/>
</dbReference>
<dbReference type="GO" id="GO:0008763">
    <property type="term" value="F:UDP-N-acetylmuramate-L-alanine ligase activity"/>
    <property type="evidence" value="ECO:0007669"/>
    <property type="project" value="UniProtKB-UniRule"/>
</dbReference>
<dbReference type="InterPro" id="IPR004101">
    <property type="entry name" value="Mur_ligase_C"/>
</dbReference>
<keyword evidence="6 14" id="KW-0132">Cell division</keyword>
<reference evidence="18 19" key="1">
    <citation type="journal article" date="2016" name="Nat. Commun.">
        <title>Thousands of microbial genomes shed light on interconnected biogeochemical processes in an aquifer system.</title>
        <authorList>
            <person name="Anantharaman K."/>
            <person name="Brown C.T."/>
            <person name="Hug L.A."/>
            <person name="Sharon I."/>
            <person name="Castelle C.J."/>
            <person name="Probst A.J."/>
            <person name="Thomas B.C."/>
            <person name="Singh A."/>
            <person name="Wilkins M.J."/>
            <person name="Karaoz U."/>
            <person name="Brodie E.L."/>
            <person name="Williams K.H."/>
            <person name="Hubbard S.S."/>
            <person name="Banfield J.F."/>
        </authorList>
    </citation>
    <scope>NUCLEOTIDE SEQUENCE [LARGE SCALE GENOMIC DNA]</scope>
</reference>
<dbReference type="GO" id="GO:0005737">
    <property type="term" value="C:cytoplasm"/>
    <property type="evidence" value="ECO:0007669"/>
    <property type="project" value="UniProtKB-SubCell"/>
</dbReference>
<evidence type="ECO:0000256" key="7">
    <source>
        <dbReference type="ARBA" id="ARBA00022741"/>
    </source>
</evidence>
<dbReference type="PANTHER" id="PTHR43445">
    <property type="entry name" value="UDP-N-ACETYLMURAMATE--L-ALANINE LIGASE-RELATED"/>
    <property type="match status" value="1"/>
</dbReference>
<dbReference type="Gene3D" id="3.90.190.20">
    <property type="entry name" value="Mur ligase, C-terminal domain"/>
    <property type="match status" value="1"/>
</dbReference>
<evidence type="ECO:0000259" key="17">
    <source>
        <dbReference type="Pfam" id="PF08245"/>
    </source>
</evidence>
<evidence type="ECO:0000256" key="1">
    <source>
        <dbReference type="ARBA" id="ARBA00004496"/>
    </source>
</evidence>
<gene>
    <name evidence="14" type="primary">murC</name>
    <name evidence="18" type="ORF">A2304_02115</name>
</gene>
<dbReference type="InterPro" id="IPR036565">
    <property type="entry name" value="Mur-like_cat_sf"/>
</dbReference>
<dbReference type="InterPro" id="IPR000713">
    <property type="entry name" value="Mur_ligase_N"/>
</dbReference>
<dbReference type="Gene3D" id="3.40.1190.10">
    <property type="entry name" value="Mur-like, catalytic domain"/>
    <property type="match status" value="1"/>
</dbReference>
<name>A0A1F7W6L4_9BACT</name>
<evidence type="ECO:0000256" key="3">
    <source>
        <dbReference type="ARBA" id="ARBA00012211"/>
    </source>
</evidence>
<feature type="domain" description="Mur ligase N-terminal catalytic" evidence="15">
    <location>
        <begin position="8"/>
        <end position="106"/>
    </location>
</feature>
<comment type="pathway">
    <text evidence="2 14">Cell wall biogenesis; peptidoglycan biosynthesis.</text>
</comment>
<dbReference type="Proteomes" id="UP000176501">
    <property type="component" value="Unassembled WGS sequence"/>
</dbReference>
<dbReference type="GO" id="GO:0004326">
    <property type="term" value="F:tetrahydrofolylpolyglutamate synthase activity"/>
    <property type="evidence" value="ECO:0007669"/>
    <property type="project" value="InterPro"/>
</dbReference>
<evidence type="ECO:0000313" key="19">
    <source>
        <dbReference type="Proteomes" id="UP000176501"/>
    </source>
</evidence>
<dbReference type="SUPFAM" id="SSF53244">
    <property type="entry name" value="MurD-like peptide ligases, peptide-binding domain"/>
    <property type="match status" value="1"/>
</dbReference>
<comment type="subcellular location">
    <subcellularLocation>
        <location evidence="1 14">Cytoplasm</location>
    </subcellularLocation>
</comment>
<keyword evidence="9 14" id="KW-0133">Cell shape</keyword>
<keyword evidence="11 14" id="KW-0131">Cell cycle</keyword>
<evidence type="ECO:0000259" key="15">
    <source>
        <dbReference type="Pfam" id="PF01225"/>
    </source>
</evidence>
<dbReference type="InterPro" id="IPR013221">
    <property type="entry name" value="Mur_ligase_cen"/>
</dbReference>
<dbReference type="Pfam" id="PF02875">
    <property type="entry name" value="Mur_ligase_C"/>
    <property type="match status" value="1"/>
</dbReference>
<feature type="domain" description="Mur ligase C-terminal" evidence="16">
    <location>
        <begin position="291"/>
        <end position="418"/>
    </location>
</feature>
<dbReference type="GO" id="GO:0005524">
    <property type="term" value="F:ATP binding"/>
    <property type="evidence" value="ECO:0007669"/>
    <property type="project" value="UniProtKB-UniRule"/>
</dbReference>
<dbReference type="EC" id="6.3.2.8" evidence="3 14"/>
<organism evidence="18 19">
    <name type="scientific">Candidatus Uhrbacteria bacterium RIFOXYB2_FULL_57_15</name>
    <dbReference type="NCBI Taxonomy" id="1802422"/>
    <lineage>
        <taxon>Bacteria</taxon>
        <taxon>Candidatus Uhriibacteriota</taxon>
    </lineage>
</organism>
<evidence type="ECO:0000256" key="13">
    <source>
        <dbReference type="ARBA" id="ARBA00047833"/>
    </source>
</evidence>
<evidence type="ECO:0000256" key="4">
    <source>
        <dbReference type="ARBA" id="ARBA00022490"/>
    </source>
</evidence>
<proteinExistence type="inferred from homology"/>
<keyword evidence="10 14" id="KW-0573">Peptidoglycan synthesis</keyword>
<keyword evidence="7 14" id="KW-0547">Nucleotide-binding</keyword>
<dbReference type="InterPro" id="IPR018109">
    <property type="entry name" value="Folylpolyglutamate_synth_CS"/>
</dbReference>
<evidence type="ECO:0000256" key="6">
    <source>
        <dbReference type="ARBA" id="ARBA00022618"/>
    </source>
</evidence>
<dbReference type="GO" id="GO:0009252">
    <property type="term" value="P:peptidoglycan biosynthetic process"/>
    <property type="evidence" value="ECO:0007669"/>
    <property type="project" value="UniProtKB-UniRule"/>
</dbReference>
<evidence type="ECO:0000256" key="9">
    <source>
        <dbReference type="ARBA" id="ARBA00022960"/>
    </source>
</evidence>
<dbReference type="PANTHER" id="PTHR43445:SF3">
    <property type="entry name" value="UDP-N-ACETYLMURAMATE--L-ALANINE LIGASE"/>
    <property type="match status" value="1"/>
</dbReference>
<feature type="domain" description="Mur ligase central" evidence="17">
    <location>
        <begin position="111"/>
        <end position="269"/>
    </location>
</feature>
<dbReference type="GO" id="GO:0071555">
    <property type="term" value="P:cell wall organization"/>
    <property type="evidence" value="ECO:0007669"/>
    <property type="project" value="UniProtKB-KW"/>
</dbReference>
<evidence type="ECO:0000256" key="2">
    <source>
        <dbReference type="ARBA" id="ARBA00004752"/>
    </source>
</evidence>
<dbReference type="HAMAP" id="MF_00046">
    <property type="entry name" value="MurC"/>
    <property type="match status" value="1"/>
</dbReference>
<feature type="binding site" evidence="14">
    <location>
        <begin position="113"/>
        <end position="119"/>
    </location>
    <ligand>
        <name>ATP</name>
        <dbReference type="ChEBI" id="CHEBI:30616"/>
    </ligand>
</feature>
<comment type="caution">
    <text evidence="18">The sequence shown here is derived from an EMBL/GenBank/DDBJ whole genome shotgun (WGS) entry which is preliminary data.</text>
</comment>
<dbReference type="SUPFAM" id="SSF53623">
    <property type="entry name" value="MurD-like peptide ligases, catalytic domain"/>
    <property type="match status" value="1"/>
</dbReference>
<evidence type="ECO:0000256" key="12">
    <source>
        <dbReference type="ARBA" id="ARBA00023316"/>
    </source>
</evidence>
<keyword evidence="8 14" id="KW-0067">ATP-binding</keyword>
<accession>A0A1F7W6L4</accession>
<dbReference type="InterPro" id="IPR036615">
    <property type="entry name" value="Mur_ligase_C_dom_sf"/>
</dbReference>
<keyword evidence="5 14" id="KW-0436">Ligase</keyword>
<evidence type="ECO:0000313" key="18">
    <source>
        <dbReference type="EMBL" id="OGL98465.1"/>
    </source>
</evidence>
<evidence type="ECO:0000256" key="11">
    <source>
        <dbReference type="ARBA" id="ARBA00023306"/>
    </source>
</evidence>
<dbReference type="AlphaFoldDB" id="A0A1F7W6L4"/>